<dbReference type="EMBL" id="VTER01000001">
    <property type="protein sequence ID" value="TYS51957.1"/>
    <property type="molecule type" value="Genomic_DNA"/>
</dbReference>
<dbReference type="GO" id="GO:0004672">
    <property type="term" value="F:protein kinase activity"/>
    <property type="evidence" value="ECO:0007669"/>
    <property type="project" value="InterPro"/>
</dbReference>
<dbReference type="InterPro" id="IPR002575">
    <property type="entry name" value="Aminoglycoside_PTrfase"/>
</dbReference>
<sequence>MELIQNYIDRFQLSVKQISNVPESFSSTVYKLVLNGGRTIYLKIPFSAEKLERELEVLRLLRGHVPVPAVIDHWEGDENMAGALLLEGIEGEPCTRGMDRDLAFEIGRHHAMLHNAPLPKAYSCFDPKEWREMVREKLEHFGLHASKVLPDSLLEMSQKHFYKSLQELPAPDGPCIIHMDFRPGNILVKDNEVAGIIDFESARSGSPEMDFSKINRDVWERHEGSREAYTEGYETLRPMIDLESILPFYKFFDAFCSVGWGQKRGAEKHREFMRENELLLASMF</sequence>
<dbReference type="Pfam" id="PF01636">
    <property type="entry name" value="APH"/>
    <property type="match status" value="1"/>
</dbReference>
<evidence type="ECO:0000313" key="3">
    <source>
        <dbReference type="Proteomes" id="UP000322139"/>
    </source>
</evidence>
<dbReference type="Proteomes" id="UP000322139">
    <property type="component" value="Unassembled WGS sequence"/>
</dbReference>
<keyword evidence="2" id="KW-0808">Transferase</keyword>
<dbReference type="Gene3D" id="3.30.200.20">
    <property type="entry name" value="Phosphorylase Kinase, domain 1"/>
    <property type="match status" value="1"/>
</dbReference>
<dbReference type="InterPro" id="IPR051678">
    <property type="entry name" value="AGP_Transferase"/>
</dbReference>
<dbReference type="Gene3D" id="3.90.1200.10">
    <property type="match status" value="1"/>
</dbReference>
<feature type="domain" description="Protein kinase" evidence="1">
    <location>
        <begin position="1"/>
        <end position="284"/>
    </location>
</feature>
<dbReference type="AlphaFoldDB" id="A0A5D4RKW9"/>
<dbReference type="InterPro" id="IPR011009">
    <property type="entry name" value="Kinase-like_dom_sf"/>
</dbReference>
<dbReference type="PROSITE" id="PS50011">
    <property type="entry name" value="PROTEIN_KINASE_DOM"/>
    <property type="match status" value="1"/>
</dbReference>
<organism evidence="2 3">
    <name type="scientific">Bacillus infantis</name>
    <dbReference type="NCBI Taxonomy" id="324767"/>
    <lineage>
        <taxon>Bacteria</taxon>
        <taxon>Bacillati</taxon>
        <taxon>Bacillota</taxon>
        <taxon>Bacilli</taxon>
        <taxon>Bacillales</taxon>
        <taxon>Bacillaceae</taxon>
        <taxon>Bacillus</taxon>
    </lineage>
</organism>
<dbReference type="GO" id="GO:0005524">
    <property type="term" value="F:ATP binding"/>
    <property type="evidence" value="ECO:0007669"/>
    <property type="project" value="InterPro"/>
</dbReference>
<protein>
    <submittedName>
        <fullName evidence="2">Phosphotransferase</fullName>
    </submittedName>
</protein>
<evidence type="ECO:0000259" key="1">
    <source>
        <dbReference type="PROSITE" id="PS50011"/>
    </source>
</evidence>
<dbReference type="PANTHER" id="PTHR21310">
    <property type="entry name" value="AMINOGLYCOSIDE PHOSPHOTRANSFERASE-RELATED-RELATED"/>
    <property type="match status" value="1"/>
</dbReference>
<dbReference type="PANTHER" id="PTHR21310:SF15">
    <property type="entry name" value="AMINOGLYCOSIDE PHOSPHOTRANSFERASE DOMAIN-CONTAINING PROTEIN"/>
    <property type="match status" value="1"/>
</dbReference>
<dbReference type="RefSeq" id="WP_148972947.1">
    <property type="nucleotide sequence ID" value="NZ_VTER01000001.1"/>
</dbReference>
<name>A0A5D4RKW9_9BACI</name>
<proteinExistence type="predicted"/>
<reference evidence="2 3" key="1">
    <citation type="submission" date="2019-08" db="EMBL/GenBank/DDBJ databases">
        <title>Bacillus genomes from the desert of Cuatro Cienegas, Coahuila.</title>
        <authorList>
            <person name="Olmedo-Alvarez G."/>
        </authorList>
    </citation>
    <scope>NUCLEOTIDE SEQUENCE [LARGE SCALE GENOMIC DNA]</scope>
    <source>
        <strain evidence="2 3">CH446_14T</strain>
    </source>
</reference>
<dbReference type="SUPFAM" id="SSF56112">
    <property type="entry name" value="Protein kinase-like (PK-like)"/>
    <property type="match status" value="1"/>
</dbReference>
<accession>A0A5D4RKW9</accession>
<gene>
    <name evidence="2" type="ORF">FZD51_00450</name>
</gene>
<dbReference type="InterPro" id="IPR000719">
    <property type="entry name" value="Prot_kinase_dom"/>
</dbReference>
<evidence type="ECO:0000313" key="2">
    <source>
        <dbReference type="EMBL" id="TYS51957.1"/>
    </source>
</evidence>
<comment type="caution">
    <text evidence="2">The sequence shown here is derived from an EMBL/GenBank/DDBJ whole genome shotgun (WGS) entry which is preliminary data.</text>
</comment>
<dbReference type="CDD" id="cd05120">
    <property type="entry name" value="APH_ChoK_like"/>
    <property type="match status" value="1"/>
</dbReference>